<organism evidence="2 3">
    <name type="scientific">Candidatus Contendobacter odensis Run_B_J11</name>
    <dbReference type="NCBI Taxonomy" id="1400861"/>
    <lineage>
        <taxon>Bacteria</taxon>
        <taxon>Pseudomonadati</taxon>
        <taxon>Pseudomonadota</taxon>
        <taxon>Gammaproteobacteria</taxon>
        <taxon>Candidatus Competibacteraceae</taxon>
        <taxon>Candidatus Contendibacter</taxon>
    </lineage>
</organism>
<feature type="transmembrane region" description="Helical" evidence="1">
    <location>
        <begin position="169"/>
        <end position="190"/>
    </location>
</feature>
<dbReference type="Proteomes" id="UP000019184">
    <property type="component" value="Unassembled WGS sequence"/>
</dbReference>
<evidence type="ECO:0008006" key="4">
    <source>
        <dbReference type="Google" id="ProtNLM"/>
    </source>
</evidence>
<keyword evidence="1" id="KW-0472">Membrane</keyword>
<dbReference type="PIRSF" id="PIRSF016919">
    <property type="entry name" value="HupE_UreJ"/>
    <property type="match status" value="1"/>
</dbReference>
<comment type="caution">
    <text evidence="2">The sequence shown here is derived from an EMBL/GenBank/DDBJ whole genome shotgun (WGS) entry which is preliminary data.</text>
</comment>
<feature type="transmembrane region" description="Helical" evidence="1">
    <location>
        <begin position="82"/>
        <end position="100"/>
    </location>
</feature>
<feature type="transmembrane region" description="Helical" evidence="1">
    <location>
        <begin position="107"/>
        <end position="123"/>
    </location>
</feature>
<protein>
    <recommendedName>
        <fullName evidence="4">Urease accessory protein UreJ</fullName>
    </recommendedName>
</protein>
<sequence>MALGLTLSANVAHAHVASAQAGAFYAGLLHPLTAPEHVLPMVALGLLAGQQGLNQGQGLLLVFPAAMALGASLALLHPALEWVSLLNIGSAALFGGLVAAAWRAPAVLLYALALLFGMSHGYANGAAITPNLSPAVFIVGLVTAALLVLGYSMAGTAYLLRLQPAWLPIAVRVAGSWIAAVGILVFGMMVRGQ</sequence>
<keyword evidence="3" id="KW-1185">Reference proteome</keyword>
<evidence type="ECO:0000313" key="2">
    <source>
        <dbReference type="EMBL" id="CDH44716.1"/>
    </source>
</evidence>
<accession>A0A7U7GAU9</accession>
<dbReference type="InterPro" id="IPR007038">
    <property type="entry name" value="HupE_UreJ"/>
</dbReference>
<evidence type="ECO:0000313" key="3">
    <source>
        <dbReference type="Proteomes" id="UP000019184"/>
    </source>
</evidence>
<keyword evidence="1" id="KW-0812">Transmembrane</keyword>
<dbReference type="AlphaFoldDB" id="A0A7U7GAU9"/>
<keyword evidence="1" id="KW-1133">Transmembrane helix</keyword>
<name>A0A7U7GAU9_9GAMM</name>
<feature type="transmembrane region" description="Helical" evidence="1">
    <location>
        <begin position="59"/>
        <end position="76"/>
    </location>
</feature>
<dbReference type="Pfam" id="PF04955">
    <property type="entry name" value="HupE_UreJ"/>
    <property type="match status" value="1"/>
</dbReference>
<feature type="transmembrane region" description="Helical" evidence="1">
    <location>
        <begin position="135"/>
        <end position="160"/>
    </location>
</feature>
<reference evidence="2 3" key="1">
    <citation type="journal article" date="2014" name="ISME J.">
        <title>Candidatus Competibacter-lineage genomes retrieved from metagenomes reveal functional metabolic diversity.</title>
        <authorList>
            <person name="McIlroy S.J."/>
            <person name="Albertsen M."/>
            <person name="Andresen E.K."/>
            <person name="Saunders A.M."/>
            <person name="Kristiansen R."/>
            <person name="Stokholm-Bjerregaard M."/>
            <person name="Nielsen K.L."/>
            <person name="Nielsen P.H."/>
        </authorList>
    </citation>
    <scope>NUCLEOTIDE SEQUENCE [LARGE SCALE GENOMIC DNA]</scope>
    <source>
        <strain evidence="2 3">Run_B_J11</strain>
    </source>
</reference>
<evidence type="ECO:0000256" key="1">
    <source>
        <dbReference type="SAM" id="Phobius"/>
    </source>
</evidence>
<gene>
    <name evidence="2" type="ORF">BN874_1850016</name>
</gene>
<proteinExistence type="predicted"/>
<dbReference type="EMBL" id="CBTK010000096">
    <property type="protein sequence ID" value="CDH44716.1"/>
    <property type="molecule type" value="Genomic_DNA"/>
</dbReference>